<dbReference type="CDD" id="cd04784">
    <property type="entry name" value="HTH_CadR-PbrR"/>
    <property type="match status" value="1"/>
</dbReference>
<dbReference type="HOGENOM" id="CLU_060077_2_0_6"/>
<dbReference type="GO" id="GO:0045893">
    <property type="term" value="P:positive regulation of DNA-templated transcription"/>
    <property type="evidence" value="ECO:0007669"/>
    <property type="project" value="InterPro"/>
</dbReference>
<evidence type="ECO:0000313" key="5">
    <source>
        <dbReference type="EMBL" id="ACE83021.1"/>
    </source>
</evidence>
<feature type="domain" description="HTH merR-type" evidence="4">
    <location>
        <begin position="1"/>
        <end position="69"/>
    </location>
</feature>
<dbReference type="Gene3D" id="1.10.1660.10">
    <property type="match status" value="1"/>
</dbReference>
<dbReference type="InterPro" id="IPR011791">
    <property type="entry name" value="CadR-PbrR"/>
</dbReference>
<name>B3PFX3_CELJU</name>
<dbReference type="PRINTS" id="PR00040">
    <property type="entry name" value="HTHMERR"/>
</dbReference>
<dbReference type="GO" id="GO:0046872">
    <property type="term" value="F:metal ion binding"/>
    <property type="evidence" value="ECO:0007669"/>
    <property type="project" value="InterPro"/>
</dbReference>
<dbReference type="SUPFAM" id="SSF46955">
    <property type="entry name" value="Putative DNA-binding domain"/>
    <property type="match status" value="1"/>
</dbReference>
<dbReference type="NCBIfam" id="TIGR02047">
    <property type="entry name" value="CadR-PbrR"/>
    <property type="match status" value="1"/>
</dbReference>
<dbReference type="OrthoDB" id="9808480at2"/>
<dbReference type="Pfam" id="PF09278">
    <property type="entry name" value="MerR-DNA-bind"/>
    <property type="match status" value="1"/>
</dbReference>
<organism evidence="5 6">
    <name type="scientific">Cellvibrio japonicus (strain Ueda107)</name>
    <name type="common">Pseudomonas fluorescens subsp. cellulosa</name>
    <dbReference type="NCBI Taxonomy" id="498211"/>
    <lineage>
        <taxon>Bacteria</taxon>
        <taxon>Pseudomonadati</taxon>
        <taxon>Pseudomonadota</taxon>
        <taxon>Gammaproteobacteria</taxon>
        <taxon>Cellvibrionales</taxon>
        <taxon>Cellvibrionaceae</taxon>
        <taxon>Cellvibrio</taxon>
    </lineage>
</organism>
<protein>
    <submittedName>
        <fullName evidence="5">Cd(II)/Pb(II)-responsive transcriptional regulator</fullName>
    </submittedName>
</protein>
<evidence type="ECO:0000256" key="3">
    <source>
        <dbReference type="ARBA" id="ARBA00023163"/>
    </source>
</evidence>
<dbReference type="PROSITE" id="PS00552">
    <property type="entry name" value="HTH_MERR_1"/>
    <property type="match status" value="1"/>
</dbReference>
<evidence type="ECO:0000313" key="6">
    <source>
        <dbReference type="Proteomes" id="UP000001036"/>
    </source>
</evidence>
<dbReference type="eggNOG" id="COG0789">
    <property type="taxonomic scope" value="Bacteria"/>
</dbReference>
<evidence type="ECO:0000259" key="4">
    <source>
        <dbReference type="PROSITE" id="PS50937"/>
    </source>
</evidence>
<dbReference type="KEGG" id="cja:CJA_1838"/>
<keyword evidence="1" id="KW-0805">Transcription regulation</keyword>
<dbReference type="STRING" id="498211.CJA_1838"/>
<dbReference type="Pfam" id="PF00376">
    <property type="entry name" value="MerR"/>
    <property type="match status" value="1"/>
</dbReference>
<dbReference type="RefSeq" id="WP_012487456.1">
    <property type="nucleotide sequence ID" value="NC_010995.1"/>
</dbReference>
<sequence length="130" mass="14598">MKIGALAKQTGLSVQTIRFYEQAGLVSVPERTEGNYRLYDTESSRQLGFIKQCRNLGLTLHEIRELIKYQATPEEACGEINQIVDAHVLEVDARIAELTTLREQLISLRTQCNSSRSVKDCGILKALTET</sequence>
<reference evidence="5 6" key="1">
    <citation type="journal article" date="2008" name="J. Bacteriol.">
        <title>Insights into plant cell wall degradation from the genome sequence of the soil bacterium Cellvibrio japonicus.</title>
        <authorList>
            <person name="Deboy R.T."/>
            <person name="Mongodin E.F."/>
            <person name="Fouts D.E."/>
            <person name="Tailford L.E."/>
            <person name="Khouri H."/>
            <person name="Emerson J.B."/>
            <person name="Mohamoud Y."/>
            <person name="Watkins K."/>
            <person name="Henrissat B."/>
            <person name="Gilbert H.J."/>
            <person name="Nelson K.E."/>
        </authorList>
    </citation>
    <scope>NUCLEOTIDE SEQUENCE [LARGE SCALE GENOMIC DNA]</scope>
    <source>
        <strain evidence="5 6">Ueda107</strain>
    </source>
</reference>
<dbReference type="SMART" id="SM00422">
    <property type="entry name" value="HTH_MERR"/>
    <property type="match status" value="1"/>
</dbReference>
<dbReference type="EMBL" id="CP000934">
    <property type="protein sequence ID" value="ACE83021.1"/>
    <property type="molecule type" value="Genomic_DNA"/>
</dbReference>
<evidence type="ECO:0000256" key="2">
    <source>
        <dbReference type="ARBA" id="ARBA00023125"/>
    </source>
</evidence>
<dbReference type="Proteomes" id="UP000001036">
    <property type="component" value="Chromosome"/>
</dbReference>
<dbReference type="GO" id="GO:0003677">
    <property type="term" value="F:DNA binding"/>
    <property type="evidence" value="ECO:0007669"/>
    <property type="project" value="UniProtKB-KW"/>
</dbReference>
<dbReference type="PANTHER" id="PTHR30204:SF92">
    <property type="entry name" value="HTH-TYPE TRANSCRIPTIONAL REGULATOR ZNTR"/>
    <property type="match status" value="1"/>
</dbReference>
<evidence type="ECO:0000256" key="1">
    <source>
        <dbReference type="ARBA" id="ARBA00023015"/>
    </source>
</evidence>
<dbReference type="GO" id="GO:0003700">
    <property type="term" value="F:DNA-binding transcription factor activity"/>
    <property type="evidence" value="ECO:0007669"/>
    <property type="project" value="InterPro"/>
</dbReference>
<keyword evidence="3" id="KW-0804">Transcription</keyword>
<dbReference type="InterPro" id="IPR009061">
    <property type="entry name" value="DNA-bd_dom_put_sf"/>
</dbReference>
<dbReference type="PANTHER" id="PTHR30204">
    <property type="entry name" value="REDOX-CYCLING DRUG-SENSING TRANSCRIPTIONAL ACTIVATOR SOXR"/>
    <property type="match status" value="1"/>
</dbReference>
<dbReference type="AlphaFoldDB" id="B3PFX3"/>
<dbReference type="PROSITE" id="PS50937">
    <property type="entry name" value="HTH_MERR_2"/>
    <property type="match status" value="1"/>
</dbReference>
<accession>B3PFX3</accession>
<proteinExistence type="predicted"/>
<dbReference type="InterPro" id="IPR000551">
    <property type="entry name" value="MerR-type_HTH_dom"/>
</dbReference>
<dbReference type="InterPro" id="IPR047057">
    <property type="entry name" value="MerR_fam"/>
</dbReference>
<dbReference type="InterPro" id="IPR015358">
    <property type="entry name" value="Tscrpt_reg_MerR_DNA-bd"/>
</dbReference>
<keyword evidence="6" id="KW-1185">Reference proteome</keyword>
<gene>
    <name evidence="5" type="primary">cadR</name>
    <name evidence="5" type="ordered locus">CJA_1838</name>
</gene>
<keyword evidence="2" id="KW-0238">DNA-binding</keyword>